<feature type="transmembrane region" description="Helical" evidence="13">
    <location>
        <begin position="142"/>
        <end position="160"/>
    </location>
</feature>
<keyword evidence="6" id="KW-0479">Metal-binding</keyword>
<evidence type="ECO:0000256" key="4">
    <source>
        <dbReference type="ARBA" id="ARBA00022692"/>
    </source>
</evidence>
<evidence type="ECO:0000256" key="10">
    <source>
        <dbReference type="ARBA" id="ARBA00023004"/>
    </source>
</evidence>
<gene>
    <name evidence="15" type="ORF">D0Y53_01265</name>
</gene>
<evidence type="ECO:0000256" key="2">
    <source>
        <dbReference type="ARBA" id="ARBA00004141"/>
    </source>
</evidence>
<feature type="domain" description="FAD-binding FR-type" evidence="14">
    <location>
        <begin position="191"/>
        <end position="295"/>
    </location>
</feature>
<dbReference type="InterPro" id="IPR013130">
    <property type="entry name" value="Fe3_Rdtase_TM_dom"/>
</dbReference>
<dbReference type="CDD" id="cd06198">
    <property type="entry name" value="FNR_like_3"/>
    <property type="match status" value="1"/>
</dbReference>
<keyword evidence="16" id="KW-1185">Reference proteome</keyword>
<evidence type="ECO:0000256" key="3">
    <source>
        <dbReference type="ARBA" id="ARBA00022630"/>
    </source>
</evidence>
<evidence type="ECO:0000256" key="8">
    <source>
        <dbReference type="ARBA" id="ARBA00022989"/>
    </source>
</evidence>
<protein>
    <submittedName>
        <fullName evidence="15">Oxidoreductase</fullName>
    </submittedName>
</protein>
<dbReference type="GO" id="GO:0050660">
    <property type="term" value="F:flavin adenine dinucleotide binding"/>
    <property type="evidence" value="ECO:0007669"/>
    <property type="project" value="TreeGrafter"/>
</dbReference>
<dbReference type="InterPro" id="IPR017927">
    <property type="entry name" value="FAD-bd_FR_type"/>
</dbReference>
<dbReference type="EMBL" id="QVPD01000001">
    <property type="protein sequence ID" value="RFP62475.1"/>
    <property type="molecule type" value="Genomic_DNA"/>
</dbReference>
<organism evidence="15 16">
    <name type="scientific">Cognatiluteimonas weifangensis</name>
    <dbReference type="NCBI Taxonomy" id="2303539"/>
    <lineage>
        <taxon>Bacteria</taxon>
        <taxon>Pseudomonadati</taxon>
        <taxon>Pseudomonadota</taxon>
        <taxon>Gammaproteobacteria</taxon>
        <taxon>Lysobacterales</taxon>
        <taxon>Lysobacteraceae</taxon>
        <taxon>Cognatiluteimonas</taxon>
    </lineage>
</organism>
<comment type="subcellular location">
    <subcellularLocation>
        <location evidence="2">Membrane</location>
        <topology evidence="2">Multi-pass membrane protein</topology>
    </subcellularLocation>
</comment>
<comment type="caution">
    <text evidence="15">The sequence shown here is derived from an EMBL/GenBank/DDBJ whole genome shotgun (WGS) entry which is preliminary data.</text>
</comment>
<dbReference type="GO" id="GO:0046872">
    <property type="term" value="F:metal ion binding"/>
    <property type="evidence" value="ECO:0007669"/>
    <property type="project" value="UniProtKB-KW"/>
</dbReference>
<dbReference type="Pfam" id="PF08022">
    <property type="entry name" value="FAD_binding_8"/>
    <property type="match status" value="1"/>
</dbReference>
<evidence type="ECO:0000313" key="15">
    <source>
        <dbReference type="EMBL" id="RFP62475.1"/>
    </source>
</evidence>
<evidence type="ECO:0000256" key="6">
    <source>
        <dbReference type="ARBA" id="ARBA00022723"/>
    </source>
</evidence>
<dbReference type="SUPFAM" id="SSF52343">
    <property type="entry name" value="Ferredoxin reductase-like, C-terminal NADP-linked domain"/>
    <property type="match status" value="1"/>
</dbReference>
<sequence>MTIRAWQAVAGPAAVAAALTLAALPAGTRLGMGGFSLAAGVAALTLMAAAALLGSRWRWVEHAFGGLDRVYVAHKWLGIWALALASAHFLFKADADGWDVAAILELPAFWTRLVRQLSYVALGLIVLLALNRNIRYSVWRWWHKLSGPLFLVVVLHWLSFRSPIRLESPAGVWLATWSVLGAAGALYKLLLYPLLARQAEYEVVAIDPGQAAAHIQLTPVAHPVRFVPGQFGFLRMKHDGLREPHPFTIASGSGGDGRVDFVVRALGDFTAKLVAQVRPGMRADVYAPYGRFVRNAAAPREVWIGGGVGISPFIAWLQDQAADAFHKVTLFYFYTPGREFPELPVLEAMARERGAELVGVAGGPGDPAFVERFAALCREHGPRAVDVAFCGPKGLLGRVRAELAANGVPAENLRHELFEFR</sequence>
<name>A0A372DSC3_9GAMM</name>
<evidence type="ECO:0000259" key="14">
    <source>
        <dbReference type="PROSITE" id="PS51384"/>
    </source>
</evidence>
<keyword evidence="3" id="KW-0285">Flavoprotein</keyword>
<evidence type="ECO:0000313" key="16">
    <source>
        <dbReference type="Proteomes" id="UP000262917"/>
    </source>
</evidence>
<feature type="transmembrane region" description="Helical" evidence="13">
    <location>
        <begin position="76"/>
        <end position="93"/>
    </location>
</feature>
<feature type="transmembrane region" description="Helical" evidence="13">
    <location>
        <begin position="172"/>
        <end position="191"/>
    </location>
</feature>
<dbReference type="PRINTS" id="PR00410">
    <property type="entry name" value="PHEHYDRXLASE"/>
</dbReference>
<dbReference type="InterPro" id="IPR039261">
    <property type="entry name" value="FNR_nucleotide-bd"/>
</dbReference>
<dbReference type="Proteomes" id="UP000262917">
    <property type="component" value="Unassembled WGS sequence"/>
</dbReference>
<keyword evidence="8 13" id="KW-1133">Transmembrane helix</keyword>
<dbReference type="InterPro" id="IPR013112">
    <property type="entry name" value="FAD-bd_8"/>
</dbReference>
<dbReference type="OrthoDB" id="9796486at2"/>
<dbReference type="Gene3D" id="2.40.30.10">
    <property type="entry name" value="Translation factors"/>
    <property type="match status" value="1"/>
</dbReference>
<dbReference type="PANTHER" id="PTHR47354:SF8">
    <property type="entry name" value="1,2-PHENYLACETYL-COA EPOXIDASE, SUBUNIT E"/>
    <property type="match status" value="1"/>
</dbReference>
<keyword evidence="11" id="KW-0411">Iron-sulfur</keyword>
<dbReference type="InterPro" id="IPR017938">
    <property type="entry name" value="Riboflavin_synthase-like_b-brl"/>
</dbReference>
<evidence type="ECO:0000256" key="13">
    <source>
        <dbReference type="SAM" id="Phobius"/>
    </source>
</evidence>
<dbReference type="Gene3D" id="3.40.50.80">
    <property type="entry name" value="Nucleotide-binding domain of ferredoxin-NADP reductase (FNR) module"/>
    <property type="match status" value="1"/>
</dbReference>
<evidence type="ECO:0000256" key="11">
    <source>
        <dbReference type="ARBA" id="ARBA00023014"/>
    </source>
</evidence>
<evidence type="ECO:0000256" key="12">
    <source>
        <dbReference type="ARBA" id="ARBA00023136"/>
    </source>
</evidence>
<keyword evidence="4 13" id="KW-0812">Transmembrane</keyword>
<feature type="transmembrane region" description="Helical" evidence="13">
    <location>
        <begin position="113"/>
        <end position="130"/>
    </location>
</feature>
<proteinExistence type="predicted"/>
<keyword evidence="12 13" id="KW-0472">Membrane</keyword>
<evidence type="ECO:0000256" key="7">
    <source>
        <dbReference type="ARBA" id="ARBA00022827"/>
    </source>
</evidence>
<keyword evidence="5" id="KW-0001">2Fe-2S</keyword>
<evidence type="ECO:0000256" key="5">
    <source>
        <dbReference type="ARBA" id="ARBA00022714"/>
    </source>
</evidence>
<dbReference type="GO" id="GO:0016020">
    <property type="term" value="C:membrane"/>
    <property type="evidence" value="ECO:0007669"/>
    <property type="project" value="UniProtKB-SubCell"/>
</dbReference>
<feature type="transmembrane region" description="Helical" evidence="13">
    <location>
        <begin position="35"/>
        <end position="55"/>
    </location>
</feature>
<reference evidence="15 16" key="1">
    <citation type="submission" date="2018-08" db="EMBL/GenBank/DDBJ databases">
        <title>Lysobacter weifangensis sp. nov., a new member of the family 'Xanthomonadaceae', isolated from soil in a farmland.</title>
        <authorList>
            <person name="Zhao H."/>
        </authorList>
    </citation>
    <scope>NUCLEOTIDE SEQUENCE [LARGE SCALE GENOMIC DNA]</scope>
    <source>
        <strain evidence="15 16">WF-2</strain>
    </source>
</reference>
<keyword evidence="7" id="KW-0274">FAD</keyword>
<dbReference type="RefSeq" id="WP_117201295.1">
    <property type="nucleotide sequence ID" value="NZ_JBHTBK010000041.1"/>
</dbReference>
<comment type="cofactor">
    <cofactor evidence="1">
        <name>FAD</name>
        <dbReference type="ChEBI" id="CHEBI:57692"/>
    </cofactor>
</comment>
<evidence type="ECO:0000256" key="9">
    <source>
        <dbReference type="ARBA" id="ARBA00023002"/>
    </source>
</evidence>
<keyword evidence="10" id="KW-0408">Iron</keyword>
<keyword evidence="9" id="KW-0560">Oxidoreductase</keyword>
<dbReference type="PANTHER" id="PTHR47354">
    <property type="entry name" value="NADH OXIDOREDUCTASE HCR"/>
    <property type="match status" value="1"/>
</dbReference>
<dbReference type="GO" id="GO:0016491">
    <property type="term" value="F:oxidoreductase activity"/>
    <property type="evidence" value="ECO:0007669"/>
    <property type="project" value="UniProtKB-KW"/>
</dbReference>
<dbReference type="AlphaFoldDB" id="A0A372DSC3"/>
<dbReference type="InterPro" id="IPR050415">
    <property type="entry name" value="MRET"/>
</dbReference>
<dbReference type="Pfam" id="PF01794">
    <property type="entry name" value="Ferric_reduct"/>
    <property type="match status" value="1"/>
</dbReference>
<dbReference type="SUPFAM" id="SSF63380">
    <property type="entry name" value="Riboflavin synthase domain-like"/>
    <property type="match status" value="1"/>
</dbReference>
<dbReference type="GO" id="GO:0051537">
    <property type="term" value="F:2 iron, 2 sulfur cluster binding"/>
    <property type="evidence" value="ECO:0007669"/>
    <property type="project" value="UniProtKB-KW"/>
</dbReference>
<accession>A0A372DSC3</accession>
<dbReference type="PROSITE" id="PS51384">
    <property type="entry name" value="FAD_FR"/>
    <property type="match status" value="1"/>
</dbReference>
<evidence type="ECO:0000256" key="1">
    <source>
        <dbReference type="ARBA" id="ARBA00001974"/>
    </source>
</evidence>